<organism evidence="1 2">
    <name type="scientific">Cetraspora pellucida</name>
    <dbReference type="NCBI Taxonomy" id="1433469"/>
    <lineage>
        <taxon>Eukaryota</taxon>
        <taxon>Fungi</taxon>
        <taxon>Fungi incertae sedis</taxon>
        <taxon>Mucoromycota</taxon>
        <taxon>Glomeromycotina</taxon>
        <taxon>Glomeromycetes</taxon>
        <taxon>Diversisporales</taxon>
        <taxon>Gigasporaceae</taxon>
        <taxon>Cetraspora</taxon>
    </lineage>
</organism>
<accession>A0ACA9M128</accession>
<comment type="caution">
    <text evidence="1">The sequence shown here is derived from an EMBL/GenBank/DDBJ whole genome shotgun (WGS) entry which is preliminary data.</text>
</comment>
<keyword evidence="2" id="KW-1185">Reference proteome</keyword>
<evidence type="ECO:0000313" key="1">
    <source>
        <dbReference type="EMBL" id="CAG8560822.1"/>
    </source>
</evidence>
<proteinExistence type="predicted"/>
<name>A0ACA9M128_9GLOM</name>
<sequence>MPCFTDTIVKIKFSKQNVKKESGLISVWAVRTYPVGNEDCVIELVLFVRIYSKERDLDTQAIFDVKIESNIKESSDAFINKYQYEVLSDDSCLSKHEKAEK</sequence>
<reference evidence="1" key="1">
    <citation type="submission" date="2021-06" db="EMBL/GenBank/DDBJ databases">
        <authorList>
            <person name="Kallberg Y."/>
            <person name="Tangrot J."/>
            <person name="Rosling A."/>
        </authorList>
    </citation>
    <scope>NUCLEOTIDE SEQUENCE</scope>
    <source>
        <strain evidence="1">28 12/20/2015</strain>
    </source>
</reference>
<protein>
    <submittedName>
        <fullName evidence="1">2310_t:CDS:1</fullName>
    </submittedName>
</protein>
<gene>
    <name evidence="1" type="ORF">SPELUC_LOCUS5595</name>
</gene>
<dbReference type="EMBL" id="CAJVPW010005816">
    <property type="protein sequence ID" value="CAG8560822.1"/>
    <property type="molecule type" value="Genomic_DNA"/>
</dbReference>
<dbReference type="Proteomes" id="UP000789366">
    <property type="component" value="Unassembled WGS sequence"/>
</dbReference>
<evidence type="ECO:0000313" key="2">
    <source>
        <dbReference type="Proteomes" id="UP000789366"/>
    </source>
</evidence>